<evidence type="ECO:0000313" key="2">
    <source>
        <dbReference type="Proteomes" id="UP001159363"/>
    </source>
</evidence>
<dbReference type="EMBL" id="JARBHB010000011">
    <property type="protein sequence ID" value="KAJ8872235.1"/>
    <property type="molecule type" value="Genomic_DNA"/>
</dbReference>
<accession>A0ABQ9GJN3</accession>
<name>A0ABQ9GJN3_9NEOP</name>
<proteinExistence type="predicted"/>
<sequence length="87" mass="10263">MFKAPHFPRRKKLQLDLISCLAVKYGVTPPQHNKKVQITQNIFIRAISETGWYTNLYESLSGHDNPLINEYLYDPLEPRKYKQTRLS</sequence>
<organism evidence="1 2">
    <name type="scientific">Dryococelus australis</name>
    <dbReference type="NCBI Taxonomy" id="614101"/>
    <lineage>
        <taxon>Eukaryota</taxon>
        <taxon>Metazoa</taxon>
        <taxon>Ecdysozoa</taxon>
        <taxon>Arthropoda</taxon>
        <taxon>Hexapoda</taxon>
        <taxon>Insecta</taxon>
        <taxon>Pterygota</taxon>
        <taxon>Neoptera</taxon>
        <taxon>Polyneoptera</taxon>
        <taxon>Phasmatodea</taxon>
        <taxon>Verophasmatodea</taxon>
        <taxon>Anareolatae</taxon>
        <taxon>Phasmatidae</taxon>
        <taxon>Eurycanthinae</taxon>
        <taxon>Dryococelus</taxon>
    </lineage>
</organism>
<protein>
    <submittedName>
        <fullName evidence="1">Uncharacterized protein</fullName>
    </submittedName>
</protein>
<gene>
    <name evidence="1" type="ORF">PR048_025837</name>
</gene>
<evidence type="ECO:0000313" key="1">
    <source>
        <dbReference type="EMBL" id="KAJ8872235.1"/>
    </source>
</evidence>
<dbReference type="Proteomes" id="UP001159363">
    <property type="component" value="Chromosome 10"/>
</dbReference>
<keyword evidence="2" id="KW-1185">Reference proteome</keyword>
<comment type="caution">
    <text evidence="1">The sequence shown here is derived from an EMBL/GenBank/DDBJ whole genome shotgun (WGS) entry which is preliminary data.</text>
</comment>
<reference evidence="1 2" key="1">
    <citation type="submission" date="2023-02" db="EMBL/GenBank/DDBJ databases">
        <title>LHISI_Scaffold_Assembly.</title>
        <authorList>
            <person name="Stuart O.P."/>
            <person name="Cleave R."/>
            <person name="Magrath M.J.L."/>
            <person name="Mikheyev A.S."/>
        </authorList>
    </citation>
    <scope>NUCLEOTIDE SEQUENCE [LARGE SCALE GENOMIC DNA]</scope>
    <source>
        <strain evidence="1">Daus_M_001</strain>
        <tissue evidence="1">Leg muscle</tissue>
    </source>
</reference>